<feature type="compositionally biased region" description="Basic and acidic residues" evidence="4">
    <location>
        <begin position="156"/>
        <end position="179"/>
    </location>
</feature>
<dbReference type="Pfam" id="PF00567">
    <property type="entry name" value="TUDOR"/>
    <property type="match status" value="3"/>
</dbReference>
<sequence>MASAKFKESSEDREQSFNGKTDGENVGLINEPLLMDLVKRCLDNIYSGKSHGKEKCSVCREGTLKGCSKCKTRYCSIHCQMTDFQSHKVKCQKSKMNTFGSSCPDSQTNEGMNHGEGAAKENYINSKKIGINNERVNNNTQMDTRKNWTAQPNCMNKEKSGNQKSTEECNVKESKDEDKRKRRLKKGESYEVEYIDCVRKDHTYIVFPTELREEFDNLHKILEEKHTKFSPVDEIVVGKTYAVNFKNKWFRGKAIRSGNKTSVRLIDRGFFCSPKTESFRELPNELRCILPMTAMIVFRKPYAKFTKCNIKVVSYEKNGVCVVEACEDSEEVEKMPNVPNLERRKENLNHFGSTSTISSNEKPPEDFDKSVENVSSGSLPFRSCSFTDLKEGQTAQFHLMKSEIDGNGNTLYGCLIPQPEEVDVLVTRKTSLTSKPFKQIRGQVRDFVVVHVPCSGGISPFCGIVTSIDNDKYTVFLVDGGYYATFENVYEVPEEECYNTKDLACKLTVKNFRLNIKPSENIEIFAECTKAGPTKFQCKISLGALQTNGEIERVNEWGISYIPMESGCNVFMTELNENGSVYVQLASDKWQSFFMKFLVKMRSKIPKETKETFCVGDYVLAKKEQWYRGLIAGIVGKNVKVLFVDVGTTWTLQQNAIRKMPDEFRNMPFFAREVRCALQNWNESNAKYYRTLIDDKRVLTMTYEEDFNSVKFSEPDSETKKTLNEKESTENQSRSGFQLFKEITEVSLLKPSCLPVGTYSSFVVLHIDVDEFVETGIFWATDANSESFKYAIKLNIDIHNNWDPEYHPEIGDFCIAKFEGVWYRATVVDNSEEFVTVHYIDFGNKELVKLEDIRKCNDGSFRAQPGAAVKCVPFGSRLMPLGQRLSVYSDIQKKLNKKISANVVEVVDEVRHVRFQDL</sequence>
<dbReference type="InterPro" id="IPR002893">
    <property type="entry name" value="Znf_MYND"/>
</dbReference>
<dbReference type="InterPro" id="IPR050621">
    <property type="entry name" value="Tudor_domain_containing"/>
</dbReference>
<feature type="compositionally biased region" description="Polar residues" evidence="4">
    <location>
        <begin position="134"/>
        <end position="154"/>
    </location>
</feature>
<feature type="region of interest" description="Disordered" evidence="4">
    <location>
        <begin position="1"/>
        <end position="24"/>
    </location>
</feature>
<dbReference type="Gene3D" id="2.30.30.140">
    <property type="match status" value="3"/>
</dbReference>
<accession>A0AAW2HIZ1</accession>
<dbReference type="SUPFAM" id="SSF63748">
    <property type="entry name" value="Tudor/PWWP/MBT"/>
    <property type="match status" value="3"/>
</dbReference>
<dbReference type="Pfam" id="PF01753">
    <property type="entry name" value="zf-MYND"/>
    <property type="match status" value="1"/>
</dbReference>
<dbReference type="InterPro" id="IPR002999">
    <property type="entry name" value="Tudor"/>
</dbReference>
<keyword evidence="1" id="KW-0479">Metal-binding</keyword>
<feature type="region of interest" description="Disordered" evidence="4">
    <location>
        <begin position="129"/>
        <end position="183"/>
    </location>
</feature>
<feature type="region of interest" description="Disordered" evidence="4">
    <location>
        <begin position="351"/>
        <end position="371"/>
    </location>
</feature>
<feature type="compositionally biased region" description="Basic and acidic residues" evidence="4">
    <location>
        <begin position="1"/>
        <end position="15"/>
    </location>
</feature>
<dbReference type="EMBL" id="JARGDH010000004">
    <property type="protein sequence ID" value="KAL0269761.1"/>
    <property type="molecule type" value="Genomic_DNA"/>
</dbReference>
<dbReference type="PANTHER" id="PTHR22948:SF29">
    <property type="entry name" value="FI02030P-RELATED"/>
    <property type="match status" value="1"/>
</dbReference>
<dbReference type="GO" id="GO:0008270">
    <property type="term" value="F:zinc ion binding"/>
    <property type="evidence" value="ECO:0007669"/>
    <property type="project" value="UniProtKB-KW"/>
</dbReference>
<proteinExistence type="predicted"/>
<keyword evidence="3" id="KW-0862">Zinc</keyword>
<feature type="domain" description="Tudor" evidence="5">
    <location>
        <begin position="807"/>
        <end position="863"/>
    </location>
</feature>
<dbReference type="PANTHER" id="PTHR22948">
    <property type="entry name" value="TUDOR DOMAIN CONTAINING PROTEIN"/>
    <property type="match status" value="1"/>
</dbReference>
<dbReference type="EMBL" id="JARGDH010000004">
    <property type="protein sequence ID" value="KAL0269760.1"/>
    <property type="molecule type" value="Genomic_DNA"/>
</dbReference>
<keyword evidence="2" id="KW-0863">Zinc-finger</keyword>
<gene>
    <name evidence="6" type="ORF">PYX00_007388</name>
</gene>
<comment type="caution">
    <text evidence="6">The sequence shown here is derived from an EMBL/GenBank/DDBJ whole genome shotgun (WGS) entry which is preliminary data.</text>
</comment>
<evidence type="ECO:0000256" key="2">
    <source>
        <dbReference type="ARBA" id="ARBA00022771"/>
    </source>
</evidence>
<dbReference type="PROSITE" id="PS50304">
    <property type="entry name" value="TUDOR"/>
    <property type="match status" value="1"/>
</dbReference>
<dbReference type="EMBL" id="JARGDH010000004">
    <property type="protein sequence ID" value="KAL0269758.1"/>
    <property type="molecule type" value="Genomic_DNA"/>
</dbReference>
<evidence type="ECO:0000259" key="5">
    <source>
        <dbReference type="PROSITE" id="PS50304"/>
    </source>
</evidence>
<feature type="compositionally biased region" description="Polar residues" evidence="4">
    <location>
        <begin position="351"/>
        <end position="361"/>
    </location>
</feature>
<dbReference type="SUPFAM" id="SSF144232">
    <property type="entry name" value="HIT/MYND zinc finger-like"/>
    <property type="match status" value="1"/>
</dbReference>
<organism evidence="6">
    <name type="scientific">Menopon gallinae</name>
    <name type="common">poultry shaft louse</name>
    <dbReference type="NCBI Taxonomy" id="328185"/>
    <lineage>
        <taxon>Eukaryota</taxon>
        <taxon>Metazoa</taxon>
        <taxon>Ecdysozoa</taxon>
        <taxon>Arthropoda</taxon>
        <taxon>Hexapoda</taxon>
        <taxon>Insecta</taxon>
        <taxon>Pterygota</taxon>
        <taxon>Neoptera</taxon>
        <taxon>Paraneoptera</taxon>
        <taxon>Psocodea</taxon>
        <taxon>Troctomorpha</taxon>
        <taxon>Phthiraptera</taxon>
        <taxon>Amblycera</taxon>
        <taxon>Menoponidae</taxon>
        <taxon>Menopon</taxon>
    </lineage>
</organism>
<evidence type="ECO:0000313" key="6">
    <source>
        <dbReference type="EMBL" id="KAL0269760.1"/>
    </source>
</evidence>
<evidence type="ECO:0000256" key="1">
    <source>
        <dbReference type="ARBA" id="ARBA00022723"/>
    </source>
</evidence>
<reference evidence="6" key="1">
    <citation type="journal article" date="2024" name="Gigascience">
        <title>Chromosome-level genome of the poultry shaft louse Menopon gallinae provides insight into the host-switching and adaptive evolution of parasitic lice.</title>
        <authorList>
            <person name="Xu Y."/>
            <person name="Ma L."/>
            <person name="Liu S."/>
            <person name="Liang Y."/>
            <person name="Liu Q."/>
            <person name="He Z."/>
            <person name="Tian L."/>
            <person name="Duan Y."/>
            <person name="Cai W."/>
            <person name="Li H."/>
            <person name="Song F."/>
        </authorList>
    </citation>
    <scope>NUCLEOTIDE SEQUENCE</scope>
    <source>
        <strain evidence="6">Cailab_2023a</strain>
    </source>
</reference>
<dbReference type="AlphaFoldDB" id="A0AAW2HIZ1"/>
<protein>
    <recommendedName>
        <fullName evidence="5">Tudor domain-containing protein</fullName>
    </recommendedName>
</protein>
<dbReference type="Gene3D" id="6.10.140.2220">
    <property type="match status" value="1"/>
</dbReference>
<evidence type="ECO:0000256" key="3">
    <source>
        <dbReference type="ARBA" id="ARBA00022833"/>
    </source>
</evidence>
<dbReference type="SMART" id="SM00333">
    <property type="entry name" value="TUDOR"/>
    <property type="match status" value="3"/>
</dbReference>
<name>A0AAW2HIZ1_9NEOP</name>
<feature type="compositionally biased region" description="Basic and acidic residues" evidence="4">
    <location>
        <begin position="362"/>
        <end position="371"/>
    </location>
</feature>
<evidence type="ECO:0000256" key="4">
    <source>
        <dbReference type="SAM" id="MobiDB-lite"/>
    </source>
</evidence>